<dbReference type="SUPFAM" id="SSF55681">
    <property type="entry name" value="Class II aaRS and biotin synthetases"/>
    <property type="match status" value="1"/>
</dbReference>
<dbReference type="InterPro" id="IPR003142">
    <property type="entry name" value="BPL_C"/>
</dbReference>
<dbReference type="InterPro" id="IPR036388">
    <property type="entry name" value="WH-like_DNA-bd_sf"/>
</dbReference>
<dbReference type="InterPro" id="IPR004408">
    <property type="entry name" value="Biotin_CoA_COase_ligase"/>
</dbReference>
<dbReference type="GO" id="GO:0006355">
    <property type="term" value="P:regulation of DNA-templated transcription"/>
    <property type="evidence" value="ECO:0007669"/>
    <property type="project" value="UniProtKB-UniRule"/>
</dbReference>
<keyword evidence="4" id="KW-0547">Nucleotide-binding</keyword>
<dbReference type="InterPro" id="IPR004143">
    <property type="entry name" value="BPL_LPL_catalytic"/>
</dbReference>
<keyword evidence="4" id="KW-0067">ATP-binding</keyword>
<dbReference type="AlphaFoldDB" id="A0A1E5IG40"/>
<organism evidence="6 7">
    <name type="scientific">Endomicrobium trichonymphae</name>
    <dbReference type="NCBI Taxonomy" id="1408204"/>
    <lineage>
        <taxon>Bacteria</taxon>
        <taxon>Pseudomonadati</taxon>
        <taxon>Elusimicrobiota</taxon>
        <taxon>Endomicrobiia</taxon>
        <taxon>Endomicrobiales</taxon>
        <taxon>Endomicrobiaceae</taxon>
        <taxon>Candidatus Endomicrobiellum</taxon>
    </lineage>
</organism>
<feature type="domain" description="BPL/LPL catalytic" evidence="5">
    <location>
        <begin position="63"/>
        <end position="250"/>
    </location>
</feature>
<feature type="DNA-binding region" description="H-T-H motif" evidence="4">
    <location>
        <begin position="15"/>
        <end position="34"/>
    </location>
</feature>
<comment type="catalytic activity">
    <reaction evidence="3 4">
        <text>biotin + L-lysyl-[protein] + ATP = N(6)-biotinyl-L-lysyl-[protein] + AMP + diphosphate + H(+)</text>
        <dbReference type="Rhea" id="RHEA:11756"/>
        <dbReference type="Rhea" id="RHEA-COMP:9752"/>
        <dbReference type="Rhea" id="RHEA-COMP:10505"/>
        <dbReference type="ChEBI" id="CHEBI:15378"/>
        <dbReference type="ChEBI" id="CHEBI:29969"/>
        <dbReference type="ChEBI" id="CHEBI:30616"/>
        <dbReference type="ChEBI" id="CHEBI:33019"/>
        <dbReference type="ChEBI" id="CHEBI:57586"/>
        <dbReference type="ChEBI" id="CHEBI:83144"/>
        <dbReference type="ChEBI" id="CHEBI:456215"/>
        <dbReference type="EC" id="6.3.4.15"/>
    </reaction>
</comment>
<dbReference type="InterPro" id="IPR045864">
    <property type="entry name" value="aa-tRNA-synth_II/BPL/LPL"/>
</dbReference>
<keyword evidence="4" id="KW-0678">Repressor</keyword>
<reference evidence="6 7" key="1">
    <citation type="submission" date="2015-11" db="EMBL/GenBank/DDBJ databases">
        <title>Evidence for parallel genomic evolution in an endosymbiosis of termite gut flagellates.</title>
        <authorList>
            <person name="Zheng H."/>
        </authorList>
    </citation>
    <scope>NUCLEOTIDE SEQUENCE [LARGE SCALE GENOMIC DNA]</scope>
    <source>
        <strain evidence="6 7">CET450</strain>
    </source>
</reference>
<dbReference type="InterPro" id="IPR030855">
    <property type="entry name" value="Bifunct_BirA"/>
</dbReference>
<comment type="similarity">
    <text evidence="4">Belongs to the biotin--protein ligase family.</text>
</comment>
<feature type="binding site" evidence="4">
    <location>
        <position position="180"/>
    </location>
    <ligand>
        <name>biotin</name>
        <dbReference type="ChEBI" id="CHEBI:57586"/>
    </ligand>
</feature>
<gene>
    <name evidence="4" type="primary">birA</name>
    <name evidence="6" type="ORF">ATZ36_09675</name>
</gene>
<evidence type="ECO:0000313" key="6">
    <source>
        <dbReference type="EMBL" id="OEG69420.1"/>
    </source>
</evidence>
<dbReference type="PROSITE" id="PS51733">
    <property type="entry name" value="BPL_LPL_CATALYTIC"/>
    <property type="match status" value="1"/>
</dbReference>
<dbReference type="GO" id="GO:0003677">
    <property type="term" value="F:DNA binding"/>
    <property type="evidence" value="ECO:0007669"/>
    <property type="project" value="UniProtKB-UniRule"/>
</dbReference>
<protein>
    <recommendedName>
        <fullName evidence="4">Bifunctional ligase/repressor BirA</fullName>
    </recommendedName>
    <alternativeName>
        <fullName evidence="4">Biotin--[acetyl-CoA-carboxylase] ligase</fullName>
        <ecNumber evidence="4">6.3.4.15</ecNumber>
    </alternativeName>
    <alternativeName>
        <fullName evidence="4">Biotin--protein ligase</fullName>
    </alternativeName>
    <alternativeName>
        <fullName evidence="4">Biotin-[acetyl-CoA carboxylase] synthetase</fullName>
    </alternativeName>
</protein>
<evidence type="ECO:0000256" key="2">
    <source>
        <dbReference type="ARBA" id="ARBA00023267"/>
    </source>
</evidence>
<accession>A0A1E5IG40</accession>
<dbReference type="EC" id="6.3.4.15" evidence="4"/>
<dbReference type="Pfam" id="PF08279">
    <property type="entry name" value="HTH_11"/>
    <property type="match status" value="1"/>
</dbReference>
<dbReference type="Pfam" id="PF02237">
    <property type="entry name" value="BPL_C"/>
    <property type="match status" value="1"/>
</dbReference>
<comment type="function">
    <text evidence="4">Acts both as a biotin--[acetyl-CoA-carboxylase] ligase and a repressor.</text>
</comment>
<dbReference type="Gene3D" id="2.30.30.100">
    <property type="match status" value="1"/>
</dbReference>
<dbReference type="HAMAP" id="MF_00978">
    <property type="entry name" value="Bifunct_BirA"/>
    <property type="match status" value="1"/>
</dbReference>
<dbReference type="Pfam" id="PF03099">
    <property type="entry name" value="BPL_LplA_LipB"/>
    <property type="match status" value="1"/>
</dbReference>
<evidence type="ECO:0000256" key="1">
    <source>
        <dbReference type="ARBA" id="ARBA00022598"/>
    </source>
</evidence>
<dbReference type="Gene3D" id="1.10.10.10">
    <property type="entry name" value="Winged helix-like DNA-binding domain superfamily/Winged helix DNA-binding domain"/>
    <property type="match status" value="1"/>
</dbReference>
<keyword evidence="4" id="KW-0805">Transcription regulation</keyword>
<dbReference type="GO" id="GO:0004077">
    <property type="term" value="F:biotin--[biotin carboxyl-carrier protein] ligase activity"/>
    <property type="evidence" value="ECO:0007669"/>
    <property type="project" value="UniProtKB-UniRule"/>
</dbReference>
<dbReference type="PANTHER" id="PTHR12835:SF5">
    <property type="entry name" value="BIOTIN--PROTEIN LIGASE"/>
    <property type="match status" value="1"/>
</dbReference>
<dbReference type="NCBIfam" id="TIGR00121">
    <property type="entry name" value="birA_ligase"/>
    <property type="match status" value="1"/>
</dbReference>
<keyword evidence="4" id="KW-0804">Transcription</keyword>
<evidence type="ECO:0000256" key="4">
    <source>
        <dbReference type="HAMAP-Rule" id="MF_00978"/>
    </source>
</evidence>
<comment type="caution">
    <text evidence="6">The sequence shown here is derived from an EMBL/GenBank/DDBJ whole genome shotgun (WGS) entry which is preliminary data.</text>
</comment>
<dbReference type="EMBL" id="LNVX01000720">
    <property type="protein sequence ID" value="OEG69420.1"/>
    <property type="molecule type" value="Genomic_DNA"/>
</dbReference>
<sequence>MSIIEFLPTEKFVFGSEICRFLEISRTAVRERINRLRQIGYTIKSSSKGYIIVKKCELFNEYEIEANLKKPLNICKMIKYYKETASTQTAVKKLALKNFGEGVVVIAEKQTKGYGRIKRVWNSNAGGLWFSMLLKPVIRPDGSSILSLLFSIALSRILEKKYGISSEIKWPNDILICGKKVAGIIIEMSAEQDIINWVAAGIGVNINNSLPEDLKNISISIKEVLKREIDRTEFIVAFLTEFESLYFNFQSGGFKQFLEEYNSKVAYKDVLVTVDSACNDAITGKNFGIDESGRLIIETKNKIEKIISGTLRRAEN</sequence>
<keyword evidence="7" id="KW-1185">Reference proteome</keyword>
<evidence type="ECO:0000313" key="7">
    <source>
        <dbReference type="Proteomes" id="UP000095237"/>
    </source>
</evidence>
<dbReference type="InterPro" id="IPR036390">
    <property type="entry name" value="WH_DNA-bd_sf"/>
</dbReference>
<dbReference type="SUPFAM" id="SSF46785">
    <property type="entry name" value="Winged helix' DNA-binding domain"/>
    <property type="match status" value="1"/>
</dbReference>
<proteinExistence type="inferred from homology"/>
<dbReference type="GO" id="GO:0005524">
    <property type="term" value="F:ATP binding"/>
    <property type="evidence" value="ECO:0007669"/>
    <property type="project" value="UniProtKB-UniRule"/>
</dbReference>
<keyword evidence="2 4" id="KW-0092">Biotin</keyword>
<dbReference type="PANTHER" id="PTHR12835">
    <property type="entry name" value="BIOTIN PROTEIN LIGASE"/>
    <property type="match status" value="1"/>
</dbReference>
<dbReference type="Gene3D" id="3.30.930.10">
    <property type="entry name" value="Bira Bifunctional Protein, Domain 2"/>
    <property type="match status" value="1"/>
</dbReference>
<dbReference type="GO" id="GO:0005737">
    <property type="term" value="C:cytoplasm"/>
    <property type="evidence" value="ECO:0007669"/>
    <property type="project" value="TreeGrafter"/>
</dbReference>
<dbReference type="CDD" id="cd16442">
    <property type="entry name" value="BPL"/>
    <property type="match status" value="1"/>
</dbReference>
<evidence type="ECO:0000259" key="5">
    <source>
        <dbReference type="PROSITE" id="PS51733"/>
    </source>
</evidence>
<feature type="binding site" evidence="4">
    <location>
        <position position="110"/>
    </location>
    <ligand>
        <name>biotin</name>
        <dbReference type="ChEBI" id="CHEBI:57586"/>
    </ligand>
</feature>
<comment type="caution">
    <text evidence="4">Lacks conserved residue(s) required for the propagation of feature annotation.</text>
</comment>
<keyword evidence="1 4" id="KW-0436">Ligase</keyword>
<dbReference type="InterPro" id="IPR013196">
    <property type="entry name" value="HTH_11"/>
</dbReference>
<keyword evidence="4" id="KW-0238">DNA-binding</keyword>
<name>A0A1E5IG40_ENDTX</name>
<evidence type="ECO:0000256" key="3">
    <source>
        <dbReference type="ARBA" id="ARBA00047846"/>
    </source>
</evidence>
<dbReference type="Proteomes" id="UP000095237">
    <property type="component" value="Unassembled WGS sequence"/>
</dbReference>